<keyword evidence="2" id="KW-1185">Reference proteome</keyword>
<comment type="caution">
    <text evidence="1">The sequence shown here is derived from an EMBL/GenBank/DDBJ whole genome shotgun (WGS) entry which is preliminary data.</text>
</comment>
<dbReference type="EMBL" id="MU006098">
    <property type="protein sequence ID" value="KAF2837755.1"/>
    <property type="molecule type" value="Genomic_DNA"/>
</dbReference>
<dbReference type="Proteomes" id="UP000799429">
    <property type="component" value="Unassembled WGS sequence"/>
</dbReference>
<accession>A0A9P4S9N5</accession>
<reference evidence="1" key="1">
    <citation type="journal article" date="2020" name="Stud. Mycol.">
        <title>101 Dothideomycetes genomes: a test case for predicting lifestyles and emergence of pathogens.</title>
        <authorList>
            <person name="Haridas S."/>
            <person name="Albert R."/>
            <person name="Binder M."/>
            <person name="Bloem J."/>
            <person name="Labutti K."/>
            <person name="Salamov A."/>
            <person name="Andreopoulos B."/>
            <person name="Baker S."/>
            <person name="Barry K."/>
            <person name="Bills G."/>
            <person name="Bluhm B."/>
            <person name="Cannon C."/>
            <person name="Castanera R."/>
            <person name="Culley D."/>
            <person name="Daum C."/>
            <person name="Ezra D."/>
            <person name="Gonzalez J."/>
            <person name="Henrissat B."/>
            <person name="Kuo A."/>
            <person name="Liang C."/>
            <person name="Lipzen A."/>
            <person name="Lutzoni F."/>
            <person name="Magnuson J."/>
            <person name="Mondo S."/>
            <person name="Nolan M."/>
            <person name="Ohm R."/>
            <person name="Pangilinan J."/>
            <person name="Park H.-J."/>
            <person name="Ramirez L."/>
            <person name="Alfaro M."/>
            <person name="Sun H."/>
            <person name="Tritt A."/>
            <person name="Yoshinaga Y."/>
            <person name="Zwiers L.-H."/>
            <person name="Turgeon B."/>
            <person name="Goodwin S."/>
            <person name="Spatafora J."/>
            <person name="Crous P."/>
            <person name="Grigoriev I."/>
        </authorList>
    </citation>
    <scope>NUCLEOTIDE SEQUENCE</scope>
    <source>
        <strain evidence="1">CBS 101060</strain>
    </source>
</reference>
<protein>
    <submittedName>
        <fullName evidence="1">Uncharacterized protein</fullName>
    </submittedName>
</protein>
<proteinExistence type="predicted"/>
<sequence>MVIVSSRIGLQPNNFATEEMSSFKAVFDLEQYVPLVIRWRDDAPTTETLLVHRRDPDPIRCISDMDEVDLNPMDLCLSPESANQLLELINRANDFFDLLRQAVTENIISKGEYLLVIRDHHTHAMAKALLSAPALFTSHRLNMVMGGPPLYLTSNRANEELFESFRIAADHIQITKIGVARAAAYLLRYRSLIRWTHNDTVIPLPDEQVDMFIYAFCLRYVTLYFTNDGGFDCVTPLEIDAEDDPYQPVEAKNQIRTFALTFRAESPCAHAFKAPKQQNWYTWATLFTATSLSRLAGANISVPEKIRPAAHEFRTYPPGARPGPTVPGFEDPEYDESAYGPEGFPAPVDPDHLPTGHAVFTADYTVLVRELCDAVPAKLTRHLNGGMPPVPRGYSPYKVFAPRDYGNKVCWYEWLGWVRKWGGEIHTNAAVVTVMGLMAGYDDETEEGCQEAYLKMRAMKDAGRLNVLGYVSAERDPLDCLPRYPEPSENKNMHYRPRRRYVDTAPPPSPPWNPYAPVFYTTSTSYIPQDQNRTDGREGGDMFVYGSGLGQDGMGWDGMQ</sequence>
<gene>
    <name evidence="1" type="ORF">M501DRAFT_1032427</name>
</gene>
<name>A0A9P4S9N5_9PEZI</name>
<evidence type="ECO:0000313" key="1">
    <source>
        <dbReference type="EMBL" id="KAF2837755.1"/>
    </source>
</evidence>
<evidence type="ECO:0000313" key="2">
    <source>
        <dbReference type="Proteomes" id="UP000799429"/>
    </source>
</evidence>
<organism evidence="1 2">
    <name type="scientific">Patellaria atrata CBS 101060</name>
    <dbReference type="NCBI Taxonomy" id="1346257"/>
    <lineage>
        <taxon>Eukaryota</taxon>
        <taxon>Fungi</taxon>
        <taxon>Dikarya</taxon>
        <taxon>Ascomycota</taxon>
        <taxon>Pezizomycotina</taxon>
        <taxon>Dothideomycetes</taxon>
        <taxon>Dothideomycetes incertae sedis</taxon>
        <taxon>Patellariales</taxon>
        <taxon>Patellariaceae</taxon>
        <taxon>Patellaria</taxon>
    </lineage>
</organism>
<dbReference type="AlphaFoldDB" id="A0A9P4S9N5"/>